<dbReference type="InterPro" id="IPR014500">
    <property type="entry name" value="UCP019307_cupin"/>
</dbReference>
<dbReference type="PIRSF" id="PIRSF019307">
    <property type="entry name" value="UCP019307"/>
    <property type="match status" value="1"/>
</dbReference>
<evidence type="ECO:0000313" key="2">
    <source>
        <dbReference type="EMBL" id="RDZ11452.1"/>
    </source>
</evidence>
<evidence type="ECO:0000313" key="3">
    <source>
        <dbReference type="Proteomes" id="UP000256519"/>
    </source>
</evidence>
<dbReference type="PANTHER" id="PTHR36448:SF2">
    <property type="entry name" value="CUPIN TYPE-1 DOMAIN-CONTAINING PROTEIN"/>
    <property type="match status" value="1"/>
</dbReference>
<dbReference type="PANTHER" id="PTHR36448">
    <property type="entry name" value="BLR7373 PROTEIN"/>
    <property type="match status" value="1"/>
</dbReference>
<dbReference type="AlphaFoldDB" id="A0A3D8WXX0"/>
<dbReference type="InterPro" id="IPR011051">
    <property type="entry name" value="RmlC_Cupin_sf"/>
</dbReference>
<dbReference type="CDD" id="cd02219">
    <property type="entry name" value="cupin_YjlB-like"/>
    <property type="match status" value="1"/>
</dbReference>
<protein>
    <recommendedName>
        <fullName evidence="1">Cupin type-2 domain-containing protein</fullName>
    </recommendedName>
</protein>
<dbReference type="EMBL" id="PQWM01000028">
    <property type="protein sequence ID" value="RDZ11452.1"/>
    <property type="molecule type" value="Genomic_DNA"/>
</dbReference>
<name>A0A3D8WXX0_PRIMG</name>
<gene>
    <name evidence="2" type="ORF">C3744_20530</name>
</gene>
<accession>A0A3D8WXX0</accession>
<sequence>MHFATNEVLRANFSVYASKKQGKLRKKIVRGMLMNYANVKVLYFDDDGTIPNHPRLPVLLYEHVFISKKEKVESIFNSHNWKNSWVGGIYDFHHYHSNSHEALGVISGSARLKLGGHMGENIVVHAGDVLVLPAGTGHMRLQSTADFKVVGAYPEGMDYNLRTGKQTDRPHVVDEIAQVPIPTTDPVYGDKGPLTEWWN</sequence>
<dbReference type="SUPFAM" id="SSF51182">
    <property type="entry name" value="RmlC-like cupins"/>
    <property type="match status" value="1"/>
</dbReference>
<comment type="caution">
    <text evidence="2">The sequence shown here is derived from an EMBL/GenBank/DDBJ whole genome shotgun (WGS) entry which is preliminary data.</text>
</comment>
<dbReference type="InterPro" id="IPR047121">
    <property type="entry name" value="YjiB-like"/>
</dbReference>
<dbReference type="Gene3D" id="2.60.120.10">
    <property type="entry name" value="Jelly Rolls"/>
    <property type="match status" value="1"/>
</dbReference>
<proteinExistence type="predicted"/>
<reference evidence="2 3" key="1">
    <citation type="journal article" date="2018" name="Appl. Environ. Microbiol.">
        <title>Antimicrobial susceptibility testing and tentative epidemiological cut-off values of five Bacillus species relevant for use as animal feed additives or for plant protection.</title>
        <authorList>
            <person name="Agerso Y."/>
            <person name="Stuer-Lauridsen B."/>
            <person name="Bjerre K."/>
            <person name="Jensen M.G."/>
            <person name="Johansen E."/>
            <person name="Bennedsen M."/>
            <person name="Brockmann E."/>
            <person name="Nielsen B."/>
        </authorList>
    </citation>
    <scope>NUCLEOTIDE SEQUENCE [LARGE SCALE GENOMIC DNA]</scope>
    <source>
        <strain evidence="2 3">CHCC20162</strain>
    </source>
</reference>
<dbReference type="Pfam" id="PF07883">
    <property type="entry name" value="Cupin_2"/>
    <property type="match status" value="1"/>
</dbReference>
<dbReference type="InterPro" id="IPR013096">
    <property type="entry name" value="Cupin_2"/>
</dbReference>
<feature type="domain" description="Cupin type-2" evidence="1">
    <location>
        <begin position="93"/>
        <end position="138"/>
    </location>
</feature>
<dbReference type="RefSeq" id="WP_116076526.1">
    <property type="nucleotide sequence ID" value="NZ_CP187630.1"/>
</dbReference>
<evidence type="ECO:0000259" key="1">
    <source>
        <dbReference type="Pfam" id="PF07883"/>
    </source>
</evidence>
<dbReference type="Proteomes" id="UP000256519">
    <property type="component" value="Unassembled WGS sequence"/>
</dbReference>
<organism evidence="2 3">
    <name type="scientific">Priestia megaterium</name>
    <name type="common">Bacillus megaterium</name>
    <dbReference type="NCBI Taxonomy" id="1404"/>
    <lineage>
        <taxon>Bacteria</taxon>
        <taxon>Bacillati</taxon>
        <taxon>Bacillota</taxon>
        <taxon>Bacilli</taxon>
        <taxon>Bacillales</taxon>
        <taxon>Bacillaceae</taxon>
        <taxon>Priestia</taxon>
    </lineage>
</organism>
<dbReference type="InterPro" id="IPR014710">
    <property type="entry name" value="RmlC-like_jellyroll"/>
</dbReference>